<dbReference type="CDD" id="cd08044">
    <property type="entry name" value="TAF5_NTD2"/>
    <property type="match status" value="1"/>
</dbReference>
<evidence type="ECO:0000313" key="7">
    <source>
        <dbReference type="Proteomes" id="UP001367676"/>
    </source>
</evidence>
<dbReference type="InterPro" id="IPR007582">
    <property type="entry name" value="TFIID_NTD2"/>
</dbReference>
<keyword evidence="4" id="KW-0853">WD repeat</keyword>
<protein>
    <recommendedName>
        <fullName evidence="5">TFIID subunit TAF5 NTD2 domain-containing protein</fullName>
    </recommendedName>
</protein>
<dbReference type="AlphaFoldDB" id="A0AAN9TQB3"/>
<feature type="domain" description="TFIID subunit TAF5 NTD2" evidence="5">
    <location>
        <begin position="73"/>
        <end position="201"/>
    </location>
</feature>
<dbReference type="SMART" id="SM00320">
    <property type="entry name" value="WD40"/>
    <property type="match status" value="5"/>
</dbReference>
<evidence type="ECO:0000259" key="5">
    <source>
        <dbReference type="Pfam" id="PF04494"/>
    </source>
</evidence>
<dbReference type="CDD" id="cd00200">
    <property type="entry name" value="WD40"/>
    <property type="match status" value="1"/>
</dbReference>
<evidence type="ECO:0000256" key="3">
    <source>
        <dbReference type="ARBA" id="ARBA00023242"/>
    </source>
</evidence>
<dbReference type="GO" id="GO:0006367">
    <property type="term" value="P:transcription initiation at RNA polymerase II promoter"/>
    <property type="evidence" value="ECO:0007669"/>
    <property type="project" value="TreeGrafter"/>
</dbReference>
<evidence type="ECO:0000313" key="6">
    <source>
        <dbReference type="EMBL" id="KAK7603240.1"/>
    </source>
</evidence>
<dbReference type="PANTHER" id="PTHR19879:SF7">
    <property type="entry name" value="PROTEASOMAL ATPASE-ASSOCIATED FACTOR 1"/>
    <property type="match status" value="1"/>
</dbReference>
<gene>
    <name evidence="6" type="ORF">V9T40_003239</name>
</gene>
<organism evidence="6 7">
    <name type="scientific">Parthenolecanium corni</name>
    <dbReference type="NCBI Taxonomy" id="536013"/>
    <lineage>
        <taxon>Eukaryota</taxon>
        <taxon>Metazoa</taxon>
        <taxon>Ecdysozoa</taxon>
        <taxon>Arthropoda</taxon>
        <taxon>Hexapoda</taxon>
        <taxon>Insecta</taxon>
        <taxon>Pterygota</taxon>
        <taxon>Neoptera</taxon>
        <taxon>Paraneoptera</taxon>
        <taxon>Hemiptera</taxon>
        <taxon>Sternorrhyncha</taxon>
        <taxon>Coccoidea</taxon>
        <taxon>Coccidae</taxon>
        <taxon>Parthenolecanium</taxon>
    </lineage>
</organism>
<evidence type="ECO:0000256" key="2">
    <source>
        <dbReference type="ARBA" id="ARBA00009435"/>
    </source>
</evidence>
<sequence length="604" mass="68450">MINYQYPAEDGVFEDAVGLYLETKRITESDVLGNGSNSLTQTPIKMLESSVLEYHTSQNNTYIYSCSIQSVPQMDAEFVRLQKWIHEMDNAKFKQELSPMLFPVFCHLYLDAISDGNSQLAQAAVVFFKRHQSLFTSESLRDIIKDIGSIFKKEEIDSKPLVKAFRSAKCELTLSTKSATILKNFISDSDEPMILLNVLNSWFVMEDRDNNVREDDDPAVCPESEIMMGRKVELSFSPEKINYDYNESSDSEKDEFFENRDLSTDGMKSLISTFKNLRTSAPEPMPLLLLQMHYSNNSTCASVCYSTKSVAVGSLNAELKLFSFSEEKIMLPKERSLLVQLDIPKCEKDFRDNDTWSERHYSVLRGHTGSISAVKLLRNPNIILSTSDDKTLKAWRRDDFSCAAVYKGHNSPIWALDVSALNMYVATGSRDKTARLWTLDKTYPLRLYVGHYSCVNCVKFHPNGVYLGTGSSDKTVRLFSVIDGKTARLFTGHTGPVHCLSFSPNGQFLASAGDCKEVIVWNLALGQQYMSVDTDSFFVSDLSWNSDSSVLAITFLKQHISLLYVRKTRRENEHEIIGKYDLPQNRFVSCQYTENNNLIAVSVI</sequence>
<name>A0AAN9TQB3_9HEMI</name>
<reference evidence="6 7" key="1">
    <citation type="submission" date="2024-03" db="EMBL/GenBank/DDBJ databases">
        <title>Adaptation during the transition from Ophiocordyceps entomopathogen to insect associate is accompanied by gene loss and intensified selection.</title>
        <authorList>
            <person name="Ward C.M."/>
            <person name="Onetto C.A."/>
            <person name="Borneman A.R."/>
        </authorList>
    </citation>
    <scope>NUCLEOTIDE SEQUENCE [LARGE SCALE GENOMIC DNA]</scope>
    <source>
        <strain evidence="6">AWRI1</strain>
        <tissue evidence="6">Single Adult Female</tissue>
    </source>
</reference>
<evidence type="ECO:0000256" key="4">
    <source>
        <dbReference type="PROSITE-ProRule" id="PRU00221"/>
    </source>
</evidence>
<comment type="similarity">
    <text evidence="2">Belongs to the WD repeat TAF5 family.</text>
</comment>
<feature type="repeat" description="WD" evidence="4">
    <location>
        <begin position="448"/>
        <end position="489"/>
    </location>
</feature>
<dbReference type="InterPro" id="IPR037264">
    <property type="entry name" value="TFIID_NTD2_sf"/>
</dbReference>
<feature type="repeat" description="WD" evidence="4">
    <location>
        <begin position="364"/>
        <end position="395"/>
    </location>
</feature>
<proteinExistence type="inferred from homology"/>
<keyword evidence="7" id="KW-1185">Reference proteome</keyword>
<dbReference type="Gene3D" id="1.25.40.500">
    <property type="entry name" value="TFIID subunit TAF5, NTD2 domain"/>
    <property type="match status" value="1"/>
</dbReference>
<dbReference type="InterPro" id="IPR001680">
    <property type="entry name" value="WD40_rpt"/>
</dbReference>
<dbReference type="GO" id="GO:0016251">
    <property type="term" value="F:RNA polymerase II general transcription initiation factor activity"/>
    <property type="evidence" value="ECO:0007669"/>
    <property type="project" value="TreeGrafter"/>
</dbReference>
<dbReference type="Gene3D" id="2.130.10.10">
    <property type="entry name" value="YVTN repeat-like/Quinoprotein amine dehydrogenase"/>
    <property type="match status" value="2"/>
</dbReference>
<dbReference type="Proteomes" id="UP001367676">
    <property type="component" value="Unassembled WGS sequence"/>
</dbReference>
<dbReference type="SUPFAM" id="SSF50978">
    <property type="entry name" value="WD40 repeat-like"/>
    <property type="match status" value="1"/>
</dbReference>
<dbReference type="InterPro" id="IPR015943">
    <property type="entry name" value="WD40/YVTN_repeat-like_dom_sf"/>
</dbReference>
<feature type="repeat" description="WD" evidence="4">
    <location>
        <begin position="406"/>
        <end position="447"/>
    </location>
</feature>
<dbReference type="PROSITE" id="PS50082">
    <property type="entry name" value="WD_REPEATS_2"/>
    <property type="match status" value="4"/>
</dbReference>
<accession>A0AAN9TQB3</accession>
<dbReference type="InterPro" id="IPR036322">
    <property type="entry name" value="WD40_repeat_dom_sf"/>
</dbReference>
<keyword evidence="3" id="KW-0539">Nucleus</keyword>
<feature type="repeat" description="WD" evidence="4">
    <location>
        <begin position="490"/>
        <end position="531"/>
    </location>
</feature>
<dbReference type="Pfam" id="PF00400">
    <property type="entry name" value="WD40"/>
    <property type="match status" value="4"/>
</dbReference>
<dbReference type="GO" id="GO:0005669">
    <property type="term" value="C:transcription factor TFIID complex"/>
    <property type="evidence" value="ECO:0007669"/>
    <property type="project" value="TreeGrafter"/>
</dbReference>
<dbReference type="EMBL" id="JBBCAQ010000006">
    <property type="protein sequence ID" value="KAK7603240.1"/>
    <property type="molecule type" value="Genomic_DNA"/>
</dbReference>
<evidence type="ECO:0000256" key="1">
    <source>
        <dbReference type="ARBA" id="ARBA00004123"/>
    </source>
</evidence>
<comment type="subcellular location">
    <subcellularLocation>
        <location evidence="1">Nucleus</location>
    </subcellularLocation>
</comment>
<comment type="caution">
    <text evidence="6">The sequence shown here is derived from an EMBL/GenBank/DDBJ whole genome shotgun (WGS) entry which is preliminary data.</text>
</comment>
<dbReference type="SUPFAM" id="SSF160897">
    <property type="entry name" value="Taf5 N-terminal domain-like"/>
    <property type="match status" value="1"/>
</dbReference>
<dbReference type="Pfam" id="PF04494">
    <property type="entry name" value="TFIID_NTD2"/>
    <property type="match status" value="1"/>
</dbReference>
<dbReference type="PROSITE" id="PS50294">
    <property type="entry name" value="WD_REPEATS_REGION"/>
    <property type="match status" value="4"/>
</dbReference>
<dbReference type="PANTHER" id="PTHR19879">
    <property type="entry name" value="TRANSCRIPTION INITIATION FACTOR TFIID"/>
    <property type="match status" value="1"/>
</dbReference>